<dbReference type="AlphaFoldDB" id="A0AAN1VQ75"/>
<keyword evidence="1" id="KW-1133">Transmembrane helix</keyword>
<evidence type="ECO:0000313" key="2">
    <source>
        <dbReference type="EMBL" id="BAK93724.1"/>
    </source>
</evidence>
<sequence length="412" mass="47247">MLTYDINNNKEKRLDLLGRLYFFSLPLTFITLPGGLLFSDLIGIILVVKMMFKNKYRVGLPLLIAFYFFLMGSLLGMIRSPDDLRSVKSIIQQTLVILVLYPVMKNYLNDCSNLKKVLNVYKNGVLILAFFIISFYLSGNTFGITNTVFASSRIAIGGTGPNVIARVLVIGALITLYFSQVGFKYRSSVIWYLQFFVISFGILATLSISGILLWVIGSIWLLYVYNSKKNIKNFSRLLVIGGAGLLVMIFLYMRVDFIQDEIEMVLQRVNSAVGVNSHSIMNNTRFILLRDFLDYLGDYWILGVGYSNSNYLVGTVIHFPLLAALVEIGLIGFFGILIMYFYPIYMIFKRKRIVRWDVTSVLSVLIILGDMIQPNPNYRFTWFAILLPVVIFTSKEKYKYKRKENENNIYIE</sequence>
<protein>
    <recommendedName>
        <fullName evidence="4">O-antigen ligase domain-containing protein</fullName>
    </recommendedName>
</protein>
<evidence type="ECO:0000313" key="3">
    <source>
        <dbReference type="Proteomes" id="UP000002663"/>
    </source>
</evidence>
<evidence type="ECO:0008006" key="4">
    <source>
        <dbReference type="Google" id="ProtNLM"/>
    </source>
</evidence>
<accession>A0AAN1VQ75</accession>
<feature type="transmembrane region" description="Helical" evidence="1">
    <location>
        <begin position="159"/>
        <end position="178"/>
    </location>
</feature>
<keyword evidence="1" id="KW-0472">Membrane</keyword>
<name>A0AAN1VQ75_TETHN</name>
<dbReference type="InterPro" id="IPR051533">
    <property type="entry name" value="WaaL-like"/>
</dbReference>
<feature type="transmembrane region" description="Helical" evidence="1">
    <location>
        <begin position="120"/>
        <end position="139"/>
    </location>
</feature>
<feature type="transmembrane region" description="Helical" evidence="1">
    <location>
        <begin position="234"/>
        <end position="253"/>
    </location>
</feature>
<dbReference type="KEGG" id="thl:TEH_03970"/>
<gene>
    <name evidence="2" type="ordered locus">TEH_03970</name>
</gene>
<dbReference type="RefSeq" id="WP_014123793.1">
    <property type="nucleotide sequence ID" value="NC_016052.1"/>
</dbReference>
<feature type="transmembrane region" description="Helical" evidence="1">
    <location>
        <begin position="354"/>
        <end position="372"/>
    </location>
</feature>
<dbReference type="Proteomes" id="UP000002663">
    <property type="component" value="Chromosome"/>
</dbReference>
<organism evidence="2 3">
    <name type="scientific">Tetragenococcus halophilus (strain DSM 20338 / JCM 20259 / NCIMB 9735 / NBRC 12172)</name>
    <name type="common">Pediococcus halophilus</name>
    <dbReference type="NCBI Taxonomy" id="945021"/>
    <lineage>
        <taxon>Bacteria</taxon>
        <taxon>Bacillati</taxon>
        <taxon>Bacillota</taxon>
        <taxon>Bacilli</taxon>
        <taxon>Lactobacillales</taxon>
        <taxon>Enterococcaceae</taxon>
        <taxon>Tetragenococcus</taxon>
    </lineage>
</organism>
<feature type="transmembrane region" description="Helical" evidence="1">
    <location>
        <begin position="319"/>
        <end position="342"/>
    </location>
</feature>
<dbReference type="PANTHER" id="PTHR37422:SF13">
    <property type="entry name" value="LIPOPOLYSACCHARIDE BIOSYNTHESIS PROTEIN PA4999-RELATED"/>
    <property type="match status" value="1"/>
</dbReference>
<feature type="transmembrane region" description="Helical" evidence="1">
    <location>
        <begin position="190"/>
        <end position="222"/>
    </location>
</feature>
<dbReference type="EMBL" id="AP012046">
    <property type="protein sequence ID" value="BAK93724.1"/>
    <property type="molecule type" value="Genomic_DNA"/>
</dbReference>
<proteinExistence type="predicted"/>
<evidence type="ECO:0000256" key="1">
    <source>
        <dbReference type="SAM" id="Phobius"/>
    </source>
</evidence>
<reference evidence="2 3" key="1">
    <citation type="submission" date="2011-01" db="EMBL/GenBank/DDBJ databases">
        <title>Whole genome sequence of Tetragenococcus halophilus NBRC 12172.</title>
        <authorList>
            <person name="Nakazawa H."/>
            <person name="Omata S."/>
            <person name="Koga C."/>
            <person name="Watanabe Y."/>
            <person name="Katano Y."/>
            <person name="Ito N."/>
            <person name="Tsukatani N."/>
            <person name="Ankai A."/>
            <person name="Oguchi A."/>
            <person name="Fukui S."/>
            <person name="Yashiro I."/>
            <person name="Kamata S."/>
            <person name="Hashimoto Y."/>
            <person name="Yamazaki J."/>
            <person name="Taguchi H."/>
            <person name="Tanaka A."/>
            <person name="Koyama T."/>
            <person name="Ichige A."/>
            <person name="Hanya Y."/>
            <person name="Tanikawa S."/>
            <person name="Yamazaki S."/>
            <person name="Fujita N."/>
        </authorList>
    </citation>
    <scope>NUCLEOTIDE SEQUENCE [LARGE SCALE GENOMIC DNA]</scope>
    <source>
        <strain evidence="3">DSM 20338 / JCM 20259 / NCIMB 9735 / NBRC 12172</strain>
    </source>
</reference>
<keyword evidence="1" id="KW-0812">Transmembrane</keyword>
<dbReference type="PANTHER" id="PTHR37422">
    <property type="entry name" value="TEICHURONIC ACID BIOSYNTHESIS PROTEIN TUAE"/>
    <property type="match status" value="1"/>
</dbReference>
<feature type="transmembrane region" description="Helical" evidence="1">
    <location>
        <begin position="60"/>
        <end position="78"/>
    </location>
</feature>
<feature type="transmembrane region" description="Helical" evidence="1">
    <location>
        <begin position="20"/>
        <end position="48"/>
    </location>
</feature>
<feature type="transmembrane region" description="Helical" evidence="1">
    <location>
        <begin position="378"/>
        <end position="394"/>
    </location>
</feature>